<protein>
    <submittedName>
        <fullName evidence="1">Uncharacterized protein</fullName>
    </submittedName>
</protein>
<evidence type="ECO:0000313" key="1">
    <source>
        <dbReference type="EMBL" id="KAF2589365.1"/>
    </source>
</evidence>
<reference evidence="1" key="1">
    <citation type="submission" date="2019-12" db="EMBL/GenBank/DDBJ databases">
        <title>Genome sequencing and annotation of Brassica cretica.</title>
        <authorList>
            <person name="Studholme D.J."/>
            <person name="Sarris P.F."/>
        </authorList>
    </citation>
    <scope>NUCLEOTIDE SEQUENCE</scope>
    <source>
        <strain evidence="1">PFS-102/07</strain>
        <tissue evidence="1">Leaf</tissue>
    </source>
</reference>
<comment type="caution">
    <text evidence="1">The sequence shown here is derived from an EMBL/GenBank/DDBJ whole genome shotgun (WGS) entry which is preliminary data.</text>
</comment>
<dbReference type="AlphaFoldDB" id="A0A8S9K4N3"/>
<name>A0A8S9K4N3_BRACR</name>
<proteinExistence type="predicted"/>
<gene>
    <name evidence="1" type="ORF">F2Q70_00039602</name>
</gene>
<dbReference type="EMBL" id="QGKY02000190">
    <property type="protein sequence ID" value="KAF2589365.1"/>
    <property type="molecule type" value="Genomic_DNA"/>
</dbReference>
<organism evidence="1">
    <name type="scientific">Brassica cretica</name>
    <name type="common">Mustard</name>
    <dbReference type="NCBI Taxonomy" id="69181"/>
    <lineage>
        <taxon>Eukaryota</taxon>
        <taxon>Viridiplantae</taxon>
        <taxon>Streptophyta</taxon>
        <taxon>Embryophyta</taxon>
        <taxon>Tracheophyta</taxon>
        <taxon>Spermatophyta</taxon>
        <taxon>Magnoliopsida</taxon>
        <taxon>eudicotyledons</taxon>
        <taxon>Gunneridae</taxon>
        <taxon>Pentapetalae</taxon>
        <taxon>rosids</taxon>
        <taxon>malvids</taxon>
        <taxon>Brassicales</taxon>
        <taxon>Brassicaceae</taxon>
        <taxon>Brassiceae</taxon>
        <taxon>Brassica</taxon>
    </lineage>
</organism>
<sequence>MSRWNRIGNLRNIYSNWWSLSRFAGSSHFRASRVLCSLFCAWSSLSRQLLRFFSLSFLTSQFCCITVFNPRIHHTLSRKGTLLPLDTFSCLSNLNIHLSYVACNSVILGIQLSEHVAHPGVDFWLPDSTPWPERADPTIAVASSYLDPLAHLVDCLRQLELVAGCSGVVAGSESARP</sequence>
<accession>A0A8S9K4N3</accession>